<evidence type="ECO:0000256" key="7">
    <source>
        <dbReference type="SAM" id="MobiDB-lite"/>
    </source>
</evidence>
<gene>
    <name evidence="8" type="ORF">JZ751_020135</name>
</gene>
<dbReference type="EMBL" id="JAFBMS010000039">
    <property type="protein sequence ID" value="KAG9340942.1"/>
    <property type="molecule type" value="Genomic_DNA"/>
</dbReference>
<dbReference type="GO" id="GO:0015275">
    <property type="term" value="F:stretch-activated, monoatomic cation-selective, calcium channel activity"/>
    <property type="evidence" value="ECO:0007669"/>
    <property type="project" value="TreeGrafter"/>
</dbReference>
<dbReference type="Proteomes" id="UP000824540">
    <property type="component" value="Unassembled WGS sequence"/>
</dbReference>
<evidence type="ECO:0000256" key="5">
    <source>
        <dbReference type="ARBA" id="ARBA00023180"/>
    </source>
</evidence>
<comment type="subcellular location">
    <subcellularLocation>
        <location evidence="1">Membrane</location>
        <topology evidence="1">Multi-pass membrane protein</topology>
    </subcellularLocation>
</comment>
<keyword evidence="9" id="KW-1185">Reference proteome</keyword>
<keyword evidence="2" id="KW-0812">Transmembrane</keyword>
<dbReference type="AlphaFoldDB" id="A0A8T2NTL3"/>
<dbReference type="GO" id="GO:0005886">
    <property type="term" value="C:plasma membrane"/>
    <property type="evidence" value="ECO:0007669"/>
    <property type="project" value="TreeGrafter"/>
</dbReference>
<keyword evidence="4" id="KW-0472">Membrane</keyword>
<name>A0A8T2NTL3_9TELE</name>
<evidence type="ECO:0000313" key="9">
    <source>
        <dbReference type="Proteomes" id="UP000824540"/>
    </source>
</evidence>
<keyword evidence="5" id="KW-0325">Glycoprotein</keyword>
<organism evidence="8 9">
    <name type="scientific">Albula glossodonta</name>
    <name type="common">roundjaw bonefish</name>
    <dbReference type="NCBI Taxonomy" id="121402"/>
    <lineage>
        <taxon>Eukaryota</taxon>
        <taxon>Metazoa</taxon>
        <taxon>Chordata</taxon>
        <taxon>Craniata</taxon>
        <taxon>Vertebrata</taxon>
        <taxon>Euteleostomi</taxon>
        <taxon>Actinopterygii</taxon>
        <taxon>Neopterygii</taxon>
        <taxon>Teleostei</taxon>
        <taxon>Albuliformes</taxon>
        <taxon>Albulidae</taxon>
        <taxon>Albula</taxon>
    </lineage>
</organism>
<dbReference type="PANTHER" id="PTHR15819:SF8">
    <property type="entry name" value="NALCN CHANNEL AUXILIARY FACTOR 2"/>
    <property type="match status" value="1"/>
</dbReference>
<comment type="similarity">
    <text evidence="6">Belongs to the NALF family.</text>
</comment>
<protein>
    <recommendedName>
        <fullName evidence="10">Transmembrane protein FAM155A</fullName>
    </recommendedName>
</protein>
<evidence type="ECO:0008006" key="10">
    <source>
        <dbReference type="Google" id="ProtNLM"/>
    </source>
</evidence>
<proteinExistence type="inferred from homology"/>
<reference evidence="8" key="1">
    <citation type="thesis" date="2021" institute="BYU ScholarsArchive" country="Provo, UT, USA">
        <title>Applications of and Algorithms for Genome Assembly and Genomic Analyses with an Emphasis on Marine Teleosts.</title>
        <authorList>
            <person name="Pickett B.D."/>
        </authorList>
    </citation>
    <scope>NUCLEOTIDE SEQUENCE</scope>
    <source>
        <strain evidence="8">HI-2016</strain>
    </source>
</reference>
<evidence type="ECO:0000256" key="6">
    <source>
        <dbReference type="ARBA" id="ARBA00029445"/>
    </source>
</evidence>
<evidence type="ECO:0000256" key="3">
    <source>
        <dbReference type="ARBA" id="ARBA00022989"/>
    </source>
</evidence>
<feature type="compositionally biased region" description="Polar residues" evidence="7">
    <location>
        <begin position="118"/>
        <end position="129"/>
    </location>
</feature>
<dbReference type="InterPro" id="IPR055288">
    <property type="entry name" value="NALCN_aux_factor_1/2"/>
</dbReference>
<evidence type="ECO:0000256" key="1">
    <source>
        <dbReference type="ARBA" id="ARBA00004141"/>
    </source>
</evidence>
<dbReference type="GO" id="GO:0098703">
    <property type="term" value="P:calcium ion import across plasma membrane"/>
    <property type="evidence" value="ECO:0007669"/>
    <property type="project" value="TreeGrafter"/>
</dbReference>
<dbReference type="OrthoDB" id="10047996at2759"/>
<sequence length="190" mass="20741">MFGSNGRLVRSDSSILTATACVDSHQERELAVYKAWLCSEYFSVTQWQCPHRIPCKQYCLEVQTKCPFVLPDNDDLVYGGLSSFICTGLLEEDHMRDGGPECCDVRWNGCNSGACDESANQRGSSPWQRRSSRPVSGAPRLGGGAGRLRLCMLVLILLQTVVTFSAVQDNGGVAMETLAPLEEGSGAREE</sequence>
<accession>A0A8T2NTL3</accession>
<dbReference type="PANTHER" id="PTHR15819">
    <property type="entry name" value="TRANSMEMBRANE PROTEIN FAM155"/>
    <property type="match status" value="1"/>
</dbReference>
<feature type="region of interest" description="Disordered" evidence="7">
    <location>
        <begin position="118"/>
        <end position="140"/>
    </location>
</feature>
<comment type="caution">
    <text evidence="8">The sequence shown here is derived from an EMBL/GenBank/DDBJ whole genome shotgun (WGS) entry which is preliminary data.</text>
</comment>
<keyword evidence="3" id="KW-1133">Transmembrane helix</keyword>
<evidence type="ECO:0000313" key="8">
    <source>
        <dbReference type="EMBL" id="KAG9340942.1"/>
    </source>
</evidence>
<evidence type="ECO:0000256" key="4">
    <source>
        <dbReference type="ARBA" id="ARBA00023136"/>
    </source>
</evidence>
<evidence type="ECO:0000256" key="2">
    <source>
        <dbReference type="ARBA" id="ARBA00022692"/>
    </source>
</evidence>